<dbReference type="STRING" id="1184609.KILIM_031_00130"/>
<gene>
    <name evidence="3" type="ORF">KILIM_031_00130</name>
</gene>
<dbReference type="Gene3D" id="3.40.1620.10">
    <property type="entry name" value="YefM-like domain"/>
    <property type="match status" value="1"/>
</dbReference>
<dbReference type="AlphaFoldDB" id="K6WQD5"/>
<protein>
    <recommendedName>
        <fullName evidence="2">Antitoxin</fullName>
    </recommendedName>
</protein>
<evidence type="ECO:0000256" key="2">
    <source>
        <dbReference type="RuleBase" id="RU362080"/>
    </source>
</evidence>
<sequence>MSVVSARTFNQSPSAVKAMAKEGPVIVTDRGRPTIVVMDYDEYERLSDGGGSVRDSLVIDVDVEFEPVVARDLGQVPQL</sequence>
<name>K6WQD5_9MICO</name>
<evidence type="ECO:0000256" key="1">
    <source>
        <dbReference type="ARBA" id="ARBA00009981"/>
    </source>
</evidence>
<evidence type="ECO:0000313" key="3">
    <source>
        <dbReference type="EMBL" id="GAB96041.1"/>
    </source>
</evidence>
<evidence type="ECO:0000313" key="4">
    <source>
        <dbReference type="Proteomes" id="UP000008366"/>
    </source>
</evidence>
<dbReference type="eggNOG" id="COG2161">
    <property type="taxonomic scope" value="Bacteria"/>
</dbReference>
<accession>K6WQD5</accession>
<organism evidence="3 4">
    <name type="scientific">Kineosphaera limosa NBRC 100340</name>
    <dbReference type="NCBI Taxonomy" id="1184609"/>
    <lineage>
        <taxon>Bacteria</taxon>
        <taxon>Bacillati</taxon>
        <taxon>Actinomycetota</taxon>
        <taxon>Actinomycetes</taxon>
        <taxon>Micrococcales</taxon>
        <taxon>Dermatophilaceae</taxon>
        <taxon>Kineosphaera</taxon>
    </lineage>
</organism>
<dbReference type="InterPro" id="IPR006442">
    <property type="entry name" value="Antitoxin_Phd/YefM"/>
</dbReference>
<dbReference type="Pfam" id="PF02604">
    <property type="entry name" value="PhdYeFM_antitox"/>
    <property type="match status" value="1"/>
</dbReference>
<dbReference type="OrthoDB" id="72009at2"/>
<dbReference type="EMBL" id="BAHD01000031">
    <property type="protein sequence ID" value="GAB96041.1"/>
    <property type="molecule type" value="Genomic_DNA"/>
</dbReference>
<comment type="function">
    <text evidence="2">Antitoxin component of a type II toxin-antitoxin (TA) system.</text>
</comment>
<comment type="similarity">
    <text evidence="1 2">Belongs to the phD/YefM antitoxin family.</text>
</comment>
<proteinExistence type="inferred from homology"/>
<dbReference type="RefSeq" id="WP_006592573.1">
    <property type="nucleotide sequence ID" value="NZ_BAHD01000031.1"/>
</dbReference>
<dbReference type="Proteomes" id="UP000008366">
    <property type="component" value="Unassembled WGS sequence"/>
</dbReference>
<comment type="caution">
    <text evidence="3">The sequence shown here is derived from an EMBL/GenBank/DDBJ whole genome shotgun (WGS) entry which is preliminary data.</text>
</comment>
<dbReference type="InterPro" id="IPR036165">
    <property type="entry name" value="YefM-like_sf"/>
</dbReference>
<dbReference type="SUPFAM" id="SSF143120">
    <property type="entry name" value="YefM-like"/>
    <property type="match status" value="1"/>
</dbReference>
<reference evidence="3 4" key="1">
    <citation type="submission" date="2012-08" db="EMBL/GenBank/DDBJ databases">
        <title>Whole genome shotgun sequence of Kineosphaera limosa NBRC 100340.</title>
        <authorList>
            <person name="Yoshida I."/>
            <person name="Isaki S."/>
            <person name="Hosoyama A."/>
            <person name="Tsuchikane K."/>
            <person name="Katsumata H."/>
            <person name="Ando Y."/>
            <person name="Ohji S."/>
            <person name="Hamada M."/>
            <person name="Tamura T."/>
            <person name="Yamazoe A."/>
            <person name="Yamazaki S."/>
            <person name="Fujita N."/>
        </authorList>
    </citation>
    <scope>NUCLEOTIDE SEQUENCE [LARGE SCALE GENOMIC DNA]</scope>
    <source>
        <strain evidence="3 4">NBRC 100340</strain>
    </source>
</reference>
<keyword evidence="4" id="KW-1185">Reference proteome</keyword>
<dbReference type="NCBIfam" id="TIGR01552">
    <property type="entry name" value="phd_fam"/>
    <property type="match status" value="1"/>
</dbReference>